<name>A0A1F7WZA6_9BACT</name>
<evidence type="ECO:0000313" key="2">
    <source>
        <dbReference type="Proteomes" id="UP000176939"/>
    </source>
</evidence>
<proteinExistence type="predicted"/>
<organism evidence="1 2">
    <name type="scientific">Candidatus Woesebacteria bacterium RBG_13_36_22</name>
    <dbReference type="NCBI Taxonomy" id="1802478"/>
    <lineage>
        <taxon>Bacteria</taxon>
        <taxon>Candidatus Woeseibacteriota</taxon>
    </lineage>
</organism>
<accession>A0A1F7WZA6</accession>
<dbReference type="EMBL" id="MGFQ01000057">
    <property type="protein sequence ID" value="OGM08110.1"/>
    <property type="molecule type" value="Genomic_DNA"/>
</dbReference>
<gene>
    <name evidence="1" type="ORF">A2Z67_03725</name>
</gene>
<protein>
    <submittedName>
        <fullName evidence="1">Uncharacterized protein</fullName>
    </submittedName>
</protein>
<dbReference type="Proteomes" id="UP000176939">
    <property type="component" value="Unassembled WGS sequence"/>
</dbReference>
<dbReference type="AlphaFoldDB" id="A0A1F7WZA6"/>
<comment type="caution">
    <text evidence="1">The sequence shown here is derived from an EMBL/GenBank/DDBJ whole genome shotgun (WGS) entry which is preliminary data.</text>
</comment>
<reference evidence="1 2" key="1">
    <citation type="journal article" date="2016" name="Nat. Commun.">
        <title>Thousands of microbial genomes shed light on interconnected biogeochemical processes in an aquifer system.</title>
        <authorList>
            <person name="Anantharaman K."/>
            <person name="Brown C.T."/>
            <person name="Hug L.A."/>
            <person name="Sharon I."/>
            <person name="Castelle C.J."/>
            <person name="Probst A.J."/>
            <person name="Thomas B.C."/>
            <person name="Singh A."/>
            <person name="Wilkins M.J."/>
            <person name="Karaoz U."/>
            <person name="Brodie E.L."/>
            <person name="Williams K.H."/>
            <person name="Hubbard S.S."/>
            <person name="Banfield J.F."/>
        </authorList>
    </citation>
    <scope>NUCLEOTIDE SEQUENCE [LARGE SCALE GENOMIC DNA]</scope>
</reference>
<sequence length="266" mass="31419">MFRIAKTIGRITKRPGLEKDPEAYRAYLKELDAYRKRMRWSRFHKVTPFADYLASSASRKKDFMDFVNTLEDFRCNVVGMHENTFYKIVSEFLLIPNGTKYYNPHHLFGCEGSYVAEEFRNRIFETLSQISSVTSVDDDIEEMIRLISDINDLGTRVDVKVALLGTKDWYCIRSILVRSKLKGWTRNELLGKIKVFYRSRIRKVYPEELLIDIARGELDSISYNSKKEKSKKVPKHIQAIRNQPWYKGWKENSKKDLEEGSLYERE</sequence>
<evidence type="ECO:0000313" key="1">
    <source>
        <dbReference type="EMBL" id="OGM08110.1"/>
    </source>
</evidence>